<feature type="compositionally biased region" description="Polar residues" evidence="1">
    <location>
        <begin position="8"/>
        <end position="20"/>
    </location>
</feature>
<evidence type="ECO:0000256" key="1">
    <source>
        <dbReference type="SAM" id="MobiDB-lite"/>
    </source>
</evidence>
<dbReference type="Proteomes" id="UP000076532">
    <property type="component" value="Unassembled WGS sequence"/>
</dbReference>
<evidence type="ECO:0000313" key="3">
    <source>
        <dbReference type="Proteomes" id="UP000076532"/>
    </source>
</evidence>
<protein>
    <submittedName>
        <fullName evidence="2">Uncharacterized protein</fullName>
    </submittedName>
</protein>
<reference evidence="2 3" key="1">
    <citation type="journal article" date="2016" name="Mol. Biol. Evol.">
        <title>Comparative Genomics of Early-Diverging Mushroom-Forming Fungi Provides Insights into the Origins of Lignocellulose Decay Capabilities.</title>
        <authorList>
            <person name="Nagy L.G."/>
            <person name="Riley R."/>
            <person name="Tritt A."/>
            <person name="Adam C."/>
            <person name="Daum C."/>
            <person name="Floudas D."/>
            <person name="Sun H."/>
            <person name="Yadav J.S."/>
            <person name="Pangilinan J."/>
            <person name="Larsson K.H."/>
            <person name="Matsuura K."/>
            <person name="Barry K."/>
            <person name="Labutti K."/>
            <person name="Kuo R."/>
            <person name="Ohm R.A."/>
            <person name="Bhattacharya S.S."/>
            <person name="Shirouzu T."/>
            <person name="Yoshinaga Y."/>
            <person name="Martin F.M."/>
            <person name="Grigoriev I.V."/>
            <person name="Hibbett D.S."/>
        </authorList>
    </citation>
    <scope>NUCLEOTIDE SEQUENCE [LARGE SCALE GENOMIC DNA]</scope>
    <source>
        <strain evidence="2 3">CBS 109695</strain>
    </source>
</reference>
<sequence>MFGLIVNTAPTPTDVSTGPTTEHDIATHQTYLQQQRLDGYAHTVEHAERRKAVFDKRVLTRAPRVVMFLPGQLVQVYRSDMRYTMASIRKLIPMWSCPRRIVSRDRNSYVLETTAGRPINGTFSSR</sequence>
<dbReference type="OrthoDB" id="3237746at2759"/>
<keyword evidence="3" id="KW-1185">Reference proteome</keyword>
<feature type="region of interest" description="Disordered" evidence="1">
    <location>
        <begin position="1"/>
        <end position="21"/>
    </location>
</feature>
<dbReference type="AlphaFoldDB" id="A0A167XP98"/>
<accession>A0A167XP98</accession>
<evidence type="ECO:0000313" key="2">
    <source>
        <dbReference type="EMBL" id="KZP07425.1"/>
    </source>
</evidence>
<dbReference type="EMBL" id="KV417751">
    <property type="protein sequence ID" value="KZP07425.1"/>
    <property type="molecule type" value="Genomic_DNA"/>
</dbReference>
<gene>
    <name evidence="2" type="ORF">FIBSPDRAFT_762949</name>
</gene>
<organism evidence="2 3">
    <name type="scientific">Athelia psychrophila</name>
    <dbReference type="NCBI Taxonomy" id="1759441"/>
    <lineage>
        <taxon>Eukaryota</taxon>
        <taxon>Fungi</taxon>
        <taxon>Dikarya</taxon>
        <taxon>Basidiomycota</taxon>
        <taxon>Agaricomycotina</taxon>
        <taxon>Agaricomycetes</taxon>
        <taxon>Agaricomycetidae</taxon>
        <taxon>Atheliales</taxon>
        <taxon>Atheliaceae</taxon>
        <taxon>Athelia</taxon>
    </lineage>
</organism>
<proteinExistence type="predicted"/>
<name>A0A167XP98_9AGAM</name>